<feature type="domain" description="DNA/RNA non-specific endonuclease/pyrophosphatase/phosphodiesterase" evidence="5">
    <location>
        <begin position="501"/>
        <end position="646"/>
    </location>
</feature>
<keyword evidence="4" id="KW-1133">Transmembrane helix</keyword>
<organism evidence="6 7">
    <name type="scientific">Trichogramma brassicae</name>
    <dbReference type="NCBI Taxonomy" id="86971"/>
    <lineage>
        <taxon>Eukaryota</taxon>
        <taxon>Metazoa</taxon>
        <taxon>Ecdysozoa</taxon>
        <taxon>Arthropoda</taxon>
        <taxon>Hexapoda</taxon>
        <taxon>Insecta</taxon>
        <taxon>Pterygota</taxon>
        <taxon>Neoptera</taxon>
        <taxon>Endopterygota</taxon>
        <taxon>Hymenoptera</taxon>
        <taxon>Apocrita</taxon>
        <taxon>Proctotrupomorpha</taxon>
        <taxon>Chalcidoidea</taxon>
        <taxon>Trichogrammatidae</taxon>
        <taxon>Trichogramma</taxon>
    </lineage>
</organism>
<dbReference type="GO" id="GO:0003676">
    <property type="term" value="F:nucleic acid binding"/>
    <property type="evidence" value="ECO:0007669"/>
    <property type="project" value="InterPro"/>
</dbReference>
<feature type="transmembrane region" description="Helical" evidence="4">
    <location>
        <begin position="182"/>
        <end position="201"/>
    </location>
</feature>
<dbReference type="InterPro" id="IPR044929">
    <property type="entry name" value="DNA/RNA_non-sp_Endonuclease_sf"/>
</dbReference>
<dbReference type="InterPro" id="IPR040255">
    <property type="entry name" value="Non-specific_endonuclease"/>
</dbReference>
<dbReference type="SUPFAM" id="SSF54060">
    <property type="entry name" value="His-Me finger endonucleases"/>
    <property type="match status" value="2"/>
</dbReference>
<dbReference type="GO" id="GO:0004521">
    <property type="term" value="F:RNA endonuclease activity"/>
    <property type="evidence" value="ECO:0007669"/>
    <property type="project" value="TreeGrafter"/>
</dbReference>
<reference evidence="6 7" key="1">
    <citation type="submission" date="2020-02" db="EMBL/GenBank/DDBJ databases">
        <authorList>
            <person name="Ferguson B K."/>
        </authorList>
    </citation>
    <scope>NUCLEOTIDE SEQUENCE [LARGE SCALE GENOMIC DNA]</scope>
</reference>
<gene>
    <name evidence="6" type="ORF">TBRA_LOCUS7152</name>
</gene>
<evidence type="ECO:0000256" key="1">
    <source>
        <dbReference type="ARBA" id="ARBA00010052"/>
    </source>
</evidence>
<dbReference type="GO" id="GO:0046872">
    <property type="term" value="F:metal ion binding"/>
    <property type="evidence" value="ECO:0007669"/>
    <property type="project" value="InterPro"/>
</dbReference>
<name>A0A6H5IED9_9HYME</name>
<dbReference type="OrthoDB" id="5960141at2759"/>
<evidence type="ECO:0000259" key="5">
    <source>
        <dbReference type="Pfam" id="PF01223"/>
    </source>
</evidence>
<keyword evidence="4" id="KW-0472">Membrane</keyword>
<keyword evidence="7" id="KW-1185">Reference proteome</keyword>
<dbReference type="InterPro" id="IPR044925">
    <property type="entry name" value="His-Me_finger_sf"/>
</dbReference>
<dbReference type="Gene3D" id="3.40.570.10">
    <property type="entry name" value="Extracellular Endonuclease, subunit A"/>
    <property type="match status" value="1"/>
</dbReference>
<dbReference type="Proteomes" id="UP000479190">
    <property type="component" value="Unassembled WGS sequence"/>
</dbReference>
<comment type="similarity">
    <text evidence="1">Belongs to the DNA/RNA non-specific endonuclease family.</text>
</comment>
<dbReference type="EMBL" id="CADCXV010000776">
    <property type="protein sequence ID" value="CAB0035254.1"/>
    <property type="molecule type" value="Genomic_DNA"/>
</dbReference>
<dbReference type="AlphaFoldDB" id="A0A6H5IED9"/>
<dbReference type="InterPro" id="IPR001604">
    <property type="entry name" value="Endo_G_ENPP1-like_dom"/>
</dbReference>
<evidence type="ECO:0000256" key="3">
    <source>
        <dbReference type="ARBA" id="ARBA00022759"/>
    </source>
</evidence>
<dbReference type="GO" id="GO:0005634">
    <property type="term" value="C:nucleus"/>
    <property type="evidence" value="ECO:0007669"/>
    <property type="project" value="TreeGrafter"/>
</dbReference>
<dbReference type="Pfam" id="PF01223">
    <property type="entry name" value="Endonuclease_NS"/>
    <property type="match status" value="1"/>
</dbReference>
<dbReference type="PANTHER" id="PTHR13966:SF17">
    <property type="entry name" value="ENDONUCLEASE-RELATED"/>
    <property type="match status" value="1"/>
</dbReference>
<keyword evidence="2" id="KW-0540">Nuclease</keyword>
<evidence type="ECO:0000313" key="6">
    <source>
        <dbReference type="EMBL" id="CAB0035254.1"/>
    </source>
</evidence>
<accession>A0A6H5IED9</accession>
<evidence type="ECO:0000256" key="4">
    <source>
        <dbReference type="SAM" id="Phobius"/>
    </source>
</evidence>
<dbReference type="GO" id="GO:0005743">
    <property type="term" value="C:mitochondrial inner membrane"/>
    <property type="evidence" value="ECO:0007669"/>
    <property type="project" value="TreeGrafter"/>
</dbReference>
<sequence length="669" mass="75222">MDDVNNRTSTALNALRQSSPSDLSTDLEVWSGVIVSPHQQPTPSAFGLTIQRDIYLGHDSRNRPVVPVPRLLFKYVYDRRGHRGLVFVVVNEPHRFSDRVLGPGYVVCRRQAVCENLYPDFVKPQMGYTYCCTIEDFMDTARSLALPVHPGTASIGGFSNDIKENCFRSQCSRSKLSATMIAAKYTVLLVLIANLVLIQAASLKDAASELNEVPAPDTDVAVHEKKDKKHVVEVDEVVEPHAKEEKVHENVEDVVVYEKKGKVPKVQDDDLDVVEPQVADPDTIGECNFDFMKDLANPYVLYLKPTSYDWFYAIGKGPIHSNAGPFARLACTAGKITVGSELTKYKSVLVQCVNGKTVQIVDTEIQAKLRDIGCSAYQEPITRLTKHETVIGKTIAQVGFRVDSTHFVPVIDEIAVSRISRGYIPRWAHYSVLPLASISEQKAKSKLKLKYGPLSGETDYKLAYDRMYQRQAMKVIFKGDKIVDKYMPLNGSDYFVPAQLVKPEDFVFEAQSNATVFYELTTPVWQSIAEGNWALTDRIIRDYSRKHYSKVDVFSGTYLALYLPDKIGLTTYITLPEDLRPAQFLFRYAVDKSTRQGVVFVTVNNPHLESADQRNVICEPLDKCQQDYKEFADFEQGYTYCCSTEDFDRHAKRLGLPLVEPYPAAAAPL</sequence>
<proteinExistence type="inferred from homology"/>
<dbReference type="GO" id="GO:0000014">
    <property type="term" value="F:single-stranded DNA endodeoxyribonuclease activity"/>
    <property type="evidence" value="ECO:0007669"/>
    <property type="project" value="TreeGrafter"/>
</dbReference>
<keyword evidence="3" id="KW-0255">Endonuclease</keyword>
<dbReference type="GO" id="GO:0006309">
    <property type="term" value="P:apoptotic DNA fragmentation"/>
    <property type="evidence" value="ECO:0007669"/>
    <property type="project" value="TreeGrafter"/>
</dbReference>
<protein>
    <recommendedName>
        <fullName evidence="5">DNA/RNA non-specific endonuclease/pyrophosphatase/phosphodiesterase domain-containing protein</fullName>
    </recommendedName>
</protein>
<dbReference type="PANTHER" id="PTHR13966">
    <property type="entry name" value="ENDONUCLEASE RELATED"/>
    <property type="match status" value="1"/>
</dbReference>
<evidence type="ECO:0000256" key="2">
    <source>
        <dbReference type="ARBA" id="ARBA00022722"/>
    </source>
</evidence>
<keyword evidence="4" id="KW-0812">Transmembrane</keyword>
<evidence type="ECO:0000313" key="7">
    <source>
        <dbReference type="Proteomes" id="UP000479190"/>
    </source>
</evidence>
<keyword evidence="3" id="KW-0378">Hydrolase</keyword>